<dbReference type="Pfam" id="PF03547">
    <property type="entry name" value="Mem_trans"/>
    <property type="match status" value="1"/>
</dbReference>
<dbReference type="Gene3D" id="1.20.1530.20">
    <property type="match status" value="1"/>
</dbReference>
<dbReference type="Proteomes" id="UP000772812">
    <property type="component" value="Unassembled WGS sequence"/>
</dbReference>
<feature type="transmembrane region" description="Helical" evidence="8">
    <location>
        <begin position="246"/>
        <end position="267"/>
    </location>
</feature>
<name>A0ABS1GKM7_9AQUI</name>
<evidence type="ECO:0000256" key="7">
    <source>
        <dbReference type="ARBA" id="ARBA00023136"/>
    </source>
</evidence>
<dbReference type="EMBL" id="JAACYA010000002">
    <property type="protein sequence ID" value="MBK3333366.1"/>
    <property type="molecule type" value="Genomic_DNA"/>
</dbReference>
<evidence type="ECO:0000313" key="10">
    <source>
        <dbReference type="Proteomes" id="UP000772812"/>
    </source>
</evidence>
<feature type="transmembrane region" description="Helical" evidence="8">
    <location>
        <begin position="58"/>
        <end position="78"/>
    </location>
</feature>
<dbReference type="InterPro" id="IPR004776">
    <property type="entry name" value="Mem_transp_PIN-like"/>
</dbReference>
<keyword evidence="6 8" id="KW-1133">Transmembrane helix</keyword>
<dbReference type="InterPro" id="IPR038770">
    <property type="entry name" value="Na+/solute_symporter_sf"/>
</dbReference>
<evidence type="ECO:0000256" key="2">
    <source>
        <dbReference type="ARBA" id="ARBA00010145"/>
    </source>
</evidence>
<proteinExistence type="inferred from homology"/>
<keyword evidence="10" id="KW-1185">Reference proteome</keyword>
<evidence type="ECO:0000313" key="9">
    <source>
        <dbReference type="EMBL" id="MBK3333366.1"/>
    </source>
</evidence>
<gene>
    <name evidence="9" type="ORF">GWK41_09830</name>
</gene>
<evidence type="ECO:0000256" key="5">
    <source>
        <dbReference type="ARBA" id="ARBA00022692"/>
    </source>
</evidence>
<evidence type="ECO:0000256" key="8">
    <source>
        <dbReference type="SAM" id="Phobius"/>
    </source>
</evidence>
<organism evidence="9 10">
    <name type="scientific">Persephonella atlantica</name>
    <dbReference type="NCBI Taxonomy" id="2699429"/>
    <lineage>
        <taxon>Bacteria</taxon>
        <taxon>Pseudomonadati</taxon>
        <taxon>Aquificota</taxon>
        <taxon>Aquificia</taxon>
        <taxon>Aquificales</taxon>
        <taxon>Hydrogenothermaceae</taxon>
        <taxon>Persephonella</taxon>
    </lineage>
</organism>
<feature type="transmembrane region" description="Helical" evidence="8">
    <location>
        <begin position="274"/>
        <end position="297"/>
    </location>
</feature>
<reference evidence="9 10" key="1">
    <citation type="journal article" date="2021" name="Syst. Appl. Microbiol.">
        <title>Persephonella atlantica sp. nov.: How to adapt to physico-chemical gradients in high temperature hydrothermal habitats.</title>
        <authorList>
            <person name="Francois D.X."/>
            <person name="Godfroy A."/>
            <person name="Mathien C."/>
            <person name="Aube J."/>
            <person name="Cathalot C."/>
            <person name="Lesongeur F."/>
            <person name="L'Haridon S."/>
            <person name="Philippon X."/>
            <person name="Roussel E.G."/>
        </authorList>
    </citation>
    <scope>NUCLEOTIDE SEQUENCE [LARGE SCALE GENOMIC DNA]</scope>
    <source>
        <strain evidence="9 10">MO1340</strain>
    </source>
</reference>
<evidence type="ECO:0000256" key="4">
    <source>
        <dbReference type="ARBA" id="ARBA00022475"/>
    </source>
</evidence>
<feature type="transmembrane region" description="Helical" evidence="8">
    <location>
        <begin position="218"/>
        <end position="240"/>
    </location>
</feature>
<keyword evidence="3" id="KW-0813">Transport</keyword>
<evidence type="ECO:0000256" key="1">
    <source>
        <dbReference type="ARBA" id="ARBA00004651"/>
    </source>
</evidence>
<feature type="transmembrane region" description="Helical" evidence="8">
    <location>
        <begin position="31"/>
        <end position="52"/>
    </location>
</feature>
<feature type="transmembrane region" description="Helical" evidence="8">
    <location>
        <begin position="157"/>
        <end position="176"/>
    </location>
</feature>
<keyword evidence="7 8" id="KW-0472">Membrane</keyword>
<keyword evidence="4" id="KW-1003">Cell membrane</keyword>
<comment type="caution">
    <text evidence="9">The sequence shown here is derived from an EMBL/GenBank/DDBJ whole genome shotgun (WGS) entry which is preliminary data.</text>
</comment>
<comment type="similarity">
    <text evidence="2">Belongs to the auxin efflux carrier (TC 2.A.69) family.</text>
</comment>
<sequence>MVENLFSVVLFFSLGYLLRKVGIFSEKDSDLLIKFIIYVAFPSLVVYNIYHLQLNSSVLWIVILGWGVIVFSIVLSFFVGRMLNLSKPVLASFVMMSSFGNTSFLGFPFQLALLGEEGLRYAVVFDQLASFLPVSLLSPFILSYGQGKKISLDLKKVITFPPFIAVVFSFLIKGFSVPDFVLGSLKSLGMTVIPLALFSVGVNLRFSKVKERLRDISAVILIKMIVVPAVFLGFLLFVGVDINTPYLSALIEVSMPPMVLASIFVIGAGLDRNLAVSSVGVGIIFSFLSVPLLFFIANLLTG</sequence>
<keyword evidence="5 8" id="KW-0812">Transmembrane</keyword>
<feature type="transmembrane region" description="Helical" evidence="8">
    <location>
        <begin position="121"/>
        <end position="145"/>
    </location>
</feature>
<dbReference type="PANTHER" id="PTHR36838:SF1">
    <property type="entry name" value="SLR1864 PROTEIN"/>
    <property type="match status" value="1"/>
</dbReference>
<feature type="transmembrane region" description="Helical" evidence="8">
    <location>
        <begin position="90"/>
        <end position="109"/>
    </location>
</feature>
<feature type="transmembrane region" description="Helical" evidence="8">
    <location>
        <begin position="6"/>
        <end position="24"/>
    </location>
</feature>
<accession>A0ABS1GKM7</accession>
<dbReference type="PANTHER" id="PTHR36838">
    <property type="entry name" value="AUXIN EFFLUX CARRIER FAMILY PROTEIN"/>
    <property type="match status" value="1"/>
</dbReference>
<protein>
    <submittedName>
        <fullName evidence="9">AEC family transporter</fullName>
    </submittedName>
</protein>
<evidence type="ECO:0000256" key="3">
    <source>
        <dbReference type="ARBA" id="ARBA00022448"/>
    </source>
</evidence>
<feature type="transmembrane region" description="Helical" evidence="8">
    <location>
        <begin position="188"/>
        <end position="206"/>
    </location>
</feature>
<evidence type="ECO:0000256" key="6">
    <source>
        <dbReference type="ARBA" id="ARBA00022989"/>
    </source>
</evidence>
<dbReference type="RefSeq" id="WP_200674981.1">
    <property type="nucleotide sequence ID" value="NZ_JAACYA010000002.1"/>
</dbReference>
<comment type="subcellular location">
    <subcellularLocation>
        <location evidence="1">Cell membrane</location>
        <topology evidence="1">Multi-pass membrane protein</topology>
    </subcellularLocation>
</comment>